<dbReference type="InterPro" id="IPR036388">
    <property type="entry name" value="WH-like_DNA-bd_sf"/>
</dbReference>
<dbReference type="OrthoDB" id="8659436at2"/>
<dbReference type="RefSeq" id="WP_132416738.1">
    <property type="nucleotide sequence ID" value="NZ_SKFG01000002.1"/>
</dbReference>
<dbReference type="AlphaFoldDB" id="A0A4V2WPN5"/>
<keyword evidence="5" id="KW-0238">DNA-binding</keyword>
<evidence type="ECO:0000256" key="7">
    <source>
        <dbReference type="PIRSR" id="PIRSR602481-1"/>
    </source>
</evidence>
<evidence type="ECO:0000313" key="10">
    <source>
        <dbReference type="Proteomes" id="UP000295418"/>
    </source>
</evidence>
<evidence type="ECO:0000256" key="8">
    <source>
        <dbReference type="PIRSR" id="PIRSR602481-2"/>
    </source>
</evidence>
<evidence type="ECO:0000256" key="2">
    <source>
        <dbReference type="ARBA" id="ARBA00022491"/>
    </source>
</evidence>
<dbReference type="Pfam" id="PF01475">
    <property type="entry name" value="FUR"/>
    <property type="match status" value="1"/>
</dbReference>
<keyword evidence="4" id="KW-0805">Transcription regulation</keyword>
<proteinExistence type="inferred from homology"/>
<organism evidence="9 10">
    <name type="scientific">Paenibacillus albiflavus</name>
    <dbReference type="NCBI Taxonomy" id="2545760"/>
    <lineage>
        <taxon>Bacteria</taxon>
        <taxon>Bacillati</taxon>
        <taxon>Bacillota</taxon>
        <taxon>Bacilli</taxon>
        <taxon>Bacillales</taxon>
        <taxon>Paenibacillaceae</taxon>
        <taxon>Paenibacillus</taxon>
    </lineage>
</organism>
<feature type="binding site" evidence="7">
    <location>
        <position position="86"/>
    </location>
    <ligand>
        <name>Zn(2+)</name>
        <dbReference type="ChEBI" id="CHEBI:29105"/>
    </ligand>
</feature>
<name>A0A4V2WPN5_9BACL</name>
<comment type="cofactor">
    <cofactor evidence="8">
        <name>Mn(2+)</name>
        <dbReference type="ChEBI" id="CHEBI:29035"/>
    </cofactor>
    <cofactor evidence="8">
        <name>Fe(2+)</name>
        <dbReference type="ChEBI" id="CHEBI:29033"/>
    </cofactor>
    <text evidence="8">Binds 1 Mn(2+) or Fe(2+) ion per subunit.</text>
</comment>
<dbReference type="PANTHER" id="PTHR33202">
    <property type="entry name" value="ZINC UPTAKE REGULATION PROTEIN"/>
    <property type="match status" value="1"/>
</dbReference>
<keyword evidence="10" id="KW-1185">Reference proteome</keyword>
<dbReference type="InterPro" id="IPR036390">
    <property type="entry name" value="WH_DNA-bd_sf"/>
</dbReference>
<protein>
    <submittedName>
        <fullName evidence="9">Transcriptional repressor</fullName>
    </submittedName>
</protein>
<gene>
    <name evidence="9" type="ORF">E0485_04335</name>
</gene>
<dbReference type="InterPro" id="IPR002481">
    <property type="entry name" value="FUR"/>
</dbReference>
<comment type="caution">
    <text evidence="9">The sequence shown here is derived from an EMBL/GenBank/DDBJ whole genome shotgun (WGS) entry which is preliminary data.</text>
</comment>
<feature type="binding site" evidence="8">
    <location>
        <position position="98"/>
    </location>
    <ligand>
        <name>Fe cation</name>
        <dbReference type="ChEBI" id="CHEBI:24875"/>
    </ligand>
</feature>
<dbReference type="SUPFAM" id="SSF46785">
    <property type="entry name" value="Winged helix' DNA-binding domain"/>
    <property type="match status" value="1"/>
</dbReference>
<dbReference type="GO" id="GO:0008270">
    <property type="term" value="F:zinc ion binding"/>
    <property type="evidence" value="ECO:0007669"/>
    <property type="project" value="TreeGrafter"/>
</dbReference>
<keyword evidence="6" id="KW-0804">Transcription</keyword>
<dbReference type="Gene3D" id="1.10.10.10">
    <property type="entry name" value="Winged helix-like DNA-binding domain superfamily/Winged helix DNA-binding domain"/>
    <property type="match status" value="1"/>
</dbReference>
<dbReference type="GO" id="GO:0003700">
    <property type="term" value="F:DNA-binding transcription factor activity"/>
    <property type="evidence" value="ECO:0007669"/>
    <property type="project" value="InterPro"/>
</dbReference>
<keyword evidence="7" id="KW-0479">Metal-binding</keyword>
<keyword evidence="2" id="KW-0678">Repressor</keyword>
<keyword evidence="8" id="KW-0408">Iron</keyword>
<evidence type="ECO:0000256" key="1">
    <source>
        <dbReference type="ARBA" id="ARBA00007957"/>
    </source>
</evidence>
<keyword evidence="3 7" id="KW-0862">Zinc</keyword>
<dbReference type="CDD" id="cd07153">
    <property type="entry name" value="Fur_like"/>
    <property type="match status" value="1"/>
</dbReference>
<dbReference type="EMBL" id="SKFG01000002">
    <property type="protein sequence ID" value="TCZ80092.1"/>
    <property type="molecule type" value="Genomic_DNA"/>
</dbReference>
<reference evidence="9 10" key="1">
    <citation type="submission" date="2019-03" db="EMBL/GenBank/DDBJ databases">
        <authorList>
            <person name="Kim M.K.M."/>
        </authorList>
    </citation>
    <scope>NUCLEOTIDE SEQUENCE [LARGE SCALE GENOMIC DNA]</scope>
    <source>
        <strain evidence="9 10">18JY21-1</strain>
    </source>
</reference>
<accession>A0A4V2WPN5</accession>
<dbReference type="InterPro" id="IPR043135">
    <property type="entry name" value="Fur_C"/>
</dbReference>
<evidence type="ECO:0000256" key="6">
    <source>
        <dbReference type="ARBA" id="ARBA00023163"/>
    </source>
</evidence>
<dbReference type="GO" id="GO:0045892">
    <property type="term" value="P:negative regulation of DNA-templated transcription"/>
    <property type="evidence" value="ECO:0007669"/>
    <property type="project" value="TreeGrafter"/>
</dbReference>
<dbReference type="GO" id="GO:0000976">
    <property type="term" value="F:transcription cis-regulatory region binding"/>
    <property type="evidence" value="ECO:0007669"/>
    <property type="project" value="TreeGrafter"/>
</dbReference>
<dbReference type="Proteomes" id="UP000295418">
    <property type="component" value="Unassembled WGS sequence"/>
</dbReference>
<comment type="similarity">
    <text evidence="1">Belongs to the Fur family.</text>
</comment>
<feature type="binding site" evidence="7">
    <location>
        <position position="123"/>
    </location>
    <ligand>
        <name>Zn(2+)</name>
        <dbReference type="ChEBI" id="CHEBI:29105"/>
    </ligand>
</feature>
<comment type="cofactor">
    <cofactor evidence="7">
        <name>Zn(2+)</name>
        <dbReference type="ChEBI" id="CHEBI:29105"/>
    </cofactor>
    <text evidence="7">Binds 1 zinc ion per subunit.</text>
</comment>
<dbReference type="Gene3D" id="3.30.1490.190">
    <property type="match status" value="1"/>
</dbReference>
<dbReference type="GO" id="GO:1900376">
    <property type="term" value="P:regulation of secondary metabolite biosynthetic process"/>
    <property type="evidence" value="ECO:0007669"/>
    <property type="project" value="TreeGrafter"/>
</dbReference>
<feature type="binding site" evidence="7">
    <location>
        <position position="83"/>
    </location>
    <ligand>
        <name>Zn(2+)</name>
        <dbReference type="ChEBI" id="CHEBI:29105"/>
    </ligand>
</feature>
<sequence>MTRKGILTPQRKIIYEIVSTSHDHPTAADIIERLRVQGHQLAYATVYNSLKYLIEEGLIRELKLEGDASRYDGQVEDHQHIICRVCGKVDEVFIKIPEEWIKAIGVETGYQIEEEHIVFKGVCPNCQSS</sequence>
<evidence type="ECO:0000256" key="4">
    <source>
        <dbReference type="ARBA" id="ARBA00023015"/>
    </source>
</evidence>
<evidence type="ECO:0000313" key="9">
    <source>
        <dbReference type="EMBL" id="TCZ80092.1"/>
    </source>
</evidence>
<evidence type="ECO:0000256" key="5">
    <source>
        <dbReference type="ARBA" id="ARBA00023125"/>
    </source>
</evidence>
<feature type="binding site" evidence="7">
    <location>
        <position position="126"/>
    </location>
    <ligand>
        <name>Zn(2+)</name>
        <dbReference type="ChEBI" id="CHEBI:29105"/>
    </ligand>
</feature>
<evidence type="ECO:0000256" key="3">
    <source>
        <dbReference type="ARBA" id="ARBA00022833"/>
    </source>
</evidence>
<dbReference type="PANTHER" id="PTHR33202:SF7">
    <property type="entry name" value="FERRIC UPTAKE REGULATION PROTEIN"/>
    <property type="match status" value="1"/>
</dbReference>